<gene>
    <name evidence="14" type="ORF">TMSB3V08_LOCUS11059</name>
</gene>
<accession>A0A7R9EK15</accession>
<evidence type="ECO:0000256" key="11">
    <source>
        <dbReference type="ARBA" id="ARBA00031621"/>
    </source>
</evidence>
<evidence type="ECO:0000259" key="13">
    <source>
        <dbReference type="Pfam" id="PF01035"/>
    </source>
</evidence>
<evidence type="ECO:0000256" key="12">
    <source>
        <dbReference type="ARBA" id="ARBA00049348"/>
    </source>
</evidence>
<dbReference type="Gene3D" id="1.10.10.10">
    <property type="entry name" value="Winged helix-like DNA-binding domain superfamily/Winged helix DNA-binding domain"/>
    <property type="match status" value="1"/>
</dbReference>
<dbReference type="SUPFAM" id="SSF46767">
    <property type="entry name" value="Methylated DNA-protein cysteine methyltransferase, C-terminal domain"/>
    <property type="match status" value="1"/>
</dbReference>
<organism evidence="14">
    <name type="scientific">Timema monikensis</name>
    <dbReference type="NCBI Taxonomy" id="170555"/>
    <lineage>
        <taxon>Eukaryota</taxon>
        <taxon>Metazoa</taxon>
        <taxon>Ecdysozoa</taxon>
        <taxon>Arthropoda</taxon>
        <taxon>Hexapoda</taxon>
        <taxon>Insecta</taxon>
        <taxon>Pterygota</taxon>
        <taxon>Neoptera</taxon>
        <taxon>Polyneoptera</taxon>
        <taxon>Phasmatodea</taxon>
        <taxon>Timematodea</taxon>
        <taxon>Timematoidea</taxon>
        <taxon>Timematidae</taxon>
        <taxon>Timema</taxon>
    </lineage>
</organism>
<dbReference type="GO" id="GO:0006281">
    <property type="term" value="P:DNA repair"/>
    <property type="evidence" value="ECO:0007669"/>
    <property type="project" value="UniProtKB-KW"/>
</dbReference>
<proteinExistence type="inferred from homology"/>
<dbReference type="PANTHER" id="PTHR46460:SF1">
    <property type="entry name" value="METHYLATED-DNA--PROTEIN-CYSTEINE METHYLTRANSFERASE"/>
    <property type="match status" value="1"/>
</dbReference>
<reference evidence="14" key="1">
    <citation type="submission" date="2020-11" db="EMBL/GenBank/DDBJ databases">
        <authorList>
            <person name="Tran Van P."/>
        </authorList>
    </citation>
    <scope>NUCLEOTIDE SEQUENCE</scope>
</reference>
<dbReference type="CDD" id="cd06445">
    <property type="entry name" value="ATase"/>
    <property type="match status" value="1"/>
</dbReference>
<evidence type="ECO:0000256" key="7">
    <source>
        <dbReference type="ARBA" id="ARBA00022679"/>
    </source>
</evidence>
<evidence type="ECO:0000256" key="4">
    <source>
        <dbReference type="ARBA" id="ARBA00011918"/>
    </source>
</evidence>
<dbReference type="GO" id="GO:0003908">
    <property type="term" value="F:methylated-DNA-[protein]-cysteine S-methyltransferase activity"/>
    <property type="evidence" value="ECO:0007669"/>
    <property type="project" value="UniProtKB-EC"/>
</dbReference>
<keyword evidence="9" id="KW-0234">DNA repair</keyword>
<evidence type="ECO:0000256" key="6">
    <source>
        <dbReference type="ARBA" id="ARBA00022603"/>
    </source>
</evidence>
<name>A0A7R9EK15_9NEOP</name>
<dbReference type="Pfam" id="PF01035">
    <property type="entry name" value="DNA_binding_1"/>
    <property type="match status" value="1"/>
</dbReference>
<evidence type="ECO:0000256" key="9">
    <source>
        <dbReference type="ARBA" id="ARBA00023204"/>
    </source>
</evidence>
<protein>
    <recommendedName>
        <fullName evidence="5">Methylated-DNA--protein-cysteine methyltransferase</fullName>
        <ecNumber evidence="4">2.1.1.63</ecNumber>
    </recommendedName>
    <alternativeName>
        <fullName evidence="10">6-O-methylguanine-DNA methyltransferase</fullName>
    </alternativeName>
    <alternativeName>
        <fullName evidence="11">O-6-methylguanine-DNA-alkyltransferase</fullName>
    </alternativeName>
</protein>
<comment type="function">
    <text evidence="2">Involved in the cellular defense against the biological effects of O6-methylguanine (O6-MeG) and O4-methylthymine (O4-MeT) in DNA. Repairs the methylated nucleobase in DNA by stoichiometrically transferring the methyl group to a cysteine residue in the enzyme. This is a suicide reaction: the enzyme is irreversibly inactivated.</text>
</comment>
<feature type="domain" description="Methylated-DNA-[protein]-cysteine S-methyltransferase DNA binding" evidence="13">
    <location>
        <begin position="138"/>
        <end position="219"/>
    </location>
</feature>
<evidence type="ECO:0000313" key="14">
    <source>
        <dbReference type="EMBL" id="CAD7434407.1"/>
    </source>
</evidence>
<keyword evidence="8" id="KW-0227">DNA damage</keyword>
<sequence length="244" mass="27121">MSNIESCHDDLLPSKISYRRRPPRHTDPDGPKLVLSKGRKLLLVPGSSSRERLDLELWGYLLAGLSHTFRKPIASGSLPALNYAIWLVTVTLIDKIRPKDVEIVDQVLYWLKIYFNDVQAINHTFMPSLCPSAGANTNFRTQVCQVLSKNVGPGKTVSYSELASMLNKPNAARAVGTAMANNPIQLIIPCHRVIRNDLSLGNYARGQRVKMWLLKHEGVKLAANNKVLPVPGTKKRPTKTVVLP</sequence>
<evidence type="ECO:0000256" key="2">
    <source>
        <dbReference type="ARBA" id="ARBA00003317"/>
    </source>
</evidence>
<dbReference type="EMBL" id="OB797529">
    <property type="protein sequence ID" value="CAD7434407.1"/>
    <property type="molecule type" value="Genomic_DNA"/>
</dbReference>
<evidence type="ECO:0000256" key="10">
    <source>
        <dbReference type="ARBA" id="ARBA00030795"/>
    </source>
</evidence>
<dbReference type="AlphaFoldDB" id="A0A7R9EK15"/>
<dbReference type="InterPro" id="IPR036388">
    <property type="entry name" value="WH-like_DNA-bd_sf"/>
</dbReference>
<comment type="catalytic activity">
    <reaction evidence="1">
        <text>a 4-O-methyl-thymidine in DNA + L-cysteinyl-[protein] = a thymidine in DNA + S-methyl-L-cysteinyl-[protein]</text>
        <dbReference type="Rhea" id="RHEA:53428"/>
        <dbReference type="Rhea" id="RHEA-COMP:10131"/>
        <dbReference type="Rhea" id="RHEA-COMP:10132"/>
        <dbReference type="Rhea" id="RHEA-COMP:13555"/>
        <dbReference type="Rhea" id="RHEA-COMP:13556"/>
        <dbReference type="ChEBI" id="CHEBI:29950"/>
        <dbReference type="ChEBI" id="CHEBI:82612"/>
        <dbReference type="ChEBI" id="CHEBI:137386"/>
        <dbReference type="ChEBI" id="CHEBI:137387"/>
        <dbReference type="EC" id="2.1.1.63"/>
    </reaction>
</comment>
<dbReference type="GO" id="GO:0005654">
    <property type="term" value="C:nucleoplasm"/>
    <property type="evidence" value="ECO:0007669"/>
    <property type="project" value="TreeGrafter"/>
</dbReference>
<comment type="similarity">
    <text evidence="3">Belongs to the MGMT family.</text>
</comment>
<keyword evidence="7" id="KW-0808">Transferase</keyword>
<keyword evidence="6" id="KW-0489">Methyltransferase</keyword>
<evidence type="ECO:0000256" key="8">
    <source>
        <dbReference type="ARBA" id="ARBA00022763"/>
    </source>
</evidence>
<dbReference type="InterPro" id="IPR036217">
    <property type="entry name" value="MethylDNA_cys_MeTrfase_DNAb"/>
</dbReference>
<dbReference type="InterPro" id="IPR001497">
    <property type="entry name" value="MethylDNA_cys_MeTrfase_AS"/>
</dbReference>
<evidence type="ECO:0000256" key="3">
    <source>
        <dbReference type="ARBA" id="ARBA00008711"/>
    </source>
</evidence>
<dbReference type="FunFam" id="1.10.10.10:FF:000214">
    <property type="entry name" value="Methylated-DNA--protein-cysteine methyltransferase"/>
    <property type="match status" value="1"/>
</dbReference>
<dbReference type="PROSITE" id="PS00374">
    <property type="entry name" value="MGMT"/>
    <property type="match status" value="1"/>
</dbReference>
<dbReference type="InterPro" id="IPR014048">
    <property type="entry name" value="MethylDNA_cys_MeTrfase_DNA-bd"/>
</dbReference>
<dbReference type="EC" id="2.1.1.63" evidence="4"/>
<dbReference type="PANTHER" id="PTHR46460">
    <property type="entry name" value="METHYLATED-DNA--PROTEIN-CYSTEINE METHYLTRANSFERASE"/>
    <property type="match status" value="1"/>
</dbReference>
<evidence type="ECO:0000256" key="1">
    <source>
        <dbReference type="ARBA" id="ARBA00001286"/>
    </source>
</evidence>
<evidence type="ECO:0000256" key="5">
    <source>
        <dbReference type="ARBA" id="ARBA00015377"/>
    </source>
</evidence>
<dbReference type="NCBIfam" id="TIGR00589">
    <property type="entry name" value="ogt"/>
    <property type="match status" value="1"/>
</dbReference>
<dbReference type="GO" id="GO:0032259">
    <property type="term" value="P:methylation"/>
    <property type="evidence" value="ECO:0007669"/>
    <property type="project" value="UniProtKB-KW"/>
</dbReference>
<comment type="catalytic activity">
    <reaction evidence="12">
        <text>a 6-O-methyl-2'-deoxyguanosine in DNA + L-cysteinyl-[protein] = S-methyl-L-cysteinyl-[protein] + a 2'-deoxyguanosine in DNA</text>
        <dbReference type="Rhea" id="RHEA:24000"/>
        <dbReference type="Rhea" id="RHEA-COMP:10131"/>
        <dbReference type="Rhea" id="RHEA-COMP:10132"/>
        <dbReference type="Rhea" id="RHEA-COMP:11367"/>
        <dbReference type="Rhea" id="RHEA-COMP:11368"/>
        <dbReference type="ChEBI" id="CHEBI:29950"/>
        <dbReference type="ChEBI" id="CHEBI:82612"/>
        <dbReference type="ChEBI" id="CHEBI:85445"/>
        <dbReference type="ChEBI" id="CHEBI:85448"/>
        <dbReference type="EC" id="2.1.1.63"/>
    </reaction>
</comment>